<evidence type="ECO:0000313" key="2">
    <source>
        <dbReference type="EMBL" id="QDU76922.1"/>
    </source>
</evidence>
<keyword evidence="3" id="KW-1185">Reference proteome</keyword>
<dbReference type="Proteomes" id="UP000318626">
    <property type="component" value="Chromosome"/>
</dbReference>
<evidence type="ECO:0000313" key="3">
    <source>
        <dbReference type="Proteomes" id="UP000318626"/>
    </source>
</evidence>
<dbReference type="RefSeq" id="WP_144975425.1">
    <property type="nucleotide sequence ID" value="NZ_CP036289.1"/>
</dbReference>
<dbReference type="Pfam" id="PF05037">
    <property type="entry name" value="DUF669"/>
    <property type="match status" value="1"/>
</dbReference>
<proteinExistence type="predicted"/>
<dbReference type="OrthoDB" id="5220at2"/>
<dbReference type="EMBL" id="CP036289">
    <property type="protein sequence ID" value="QDU76922.1"/>
    <property type="molecule type" value="Genomic_DNA"/>
</dbReference>
<organism evidence="2 3">
    <name type="scientific">Bremerella volcania</name>
    <dbReference type="NCBI Taxonomy" id="2527984"/>
    <lineage>
        <taxon>Bacteria</taxon>
        <taxon>Pseudomonadati</taxon>
        <taxon>Planctomycetota</taxon>
        <taxon>Planctomycetia</taxon>
        <taxon>Pirellulales</taxon>
        <taxon>Pirellulaceae</taxon>
        <taxon>Bremerella</taxon>
    </lineage>
</organism>
<protein>
    <recommendedName>
        <fullName evidence="4">DUF669 domain-containing protein</fullName>
    </recommendedName>
</protein>
<gene>
    <name evidence="2" type="ORF">Pan97_39790</name>
</gene>
<accession>A0A518CCH7</accession>
<evidence type="ECO:0008006" key="4">
    <source>
        <dbReference type="Google" id="ProtNLM"/>
    </source>
</evidence>
<evidence type="ECO:0000256" key="1">
    <source>
        <dbReference type="SAM" id="MobiDB-lite"/>
    </source>
</evidence>
<dbReference type="InterPro" id="IPR007731">
    <property type="entry name" value="DUF669"/>
</dbReference>
<name>A0A518CCH7_9BACT</name>
<sequence>MADLNGFDANQVEPTGDFEPIPAGKYLAVITESEMKANKAGTGSLLQMTFQVIEGEHQNRLLWARLNLDHPNAVAVQIARADLSAICRAVGVLAPKDSAELHNLPLVIHVRCKKRTDTGEIVNEIKGYAKKDQTPLPAAGAAAATDSTPPWKRS</sequence>
<dbReference type="AlphaFoldDB" id="A0A518CCH7"/>
<reference evidence="3" key="1">
    <citation type="submission" date="2019-02" db="EMBL/GenBank/DDBJ databases">
        <title>Deep-cultivation of Planctomycetes and their phenomic and genomic characterization uncovers novel biology.</title>
        <authorList>
            <person name="Wiegand S."/>
            <person name="Jogler M."/>
            <person name="Boedeker C."/>
            <person name="Pinto D."/>
            <person name="Vollmers J."/>
            <person name="Rivas-Marin E."/>
            <person name="Kohn T."/>
            <person name="Peeters S.H."/>
            <person name="Heuer A."/>
            <person name="Rast P."/>
            <person name="Oberbeckmann S."/>
            <person name="Bunk B."/>
            <person name="Jeske O."/>
            <person name="Meyerdierks A."/>
            <person name="Storesund J.E."/>
            <person name="Kallscheuer N."/>
            <person name="Luecker S."/>
            <person name="Lage O.M."/>
            <person name="Pohl T."/>
            <person name="Merkel B.J."/>
            <person name="Hornburger P."/>
            <person name="Mueller R.-W."/>
            <person name="Bruemmer F."/>
            <person name="Labrenz M."/>
            <person name="Spormann A.M."/>
            <person name="Op den Camp H."/>
            <person name="Overmann J."/>
            <person name="Amann R."/>
            <person name="Jetten M.S.M."/>
            <person name="Mascher T."/>
            <person name="Medema M.H."/>
            <person name="Devos D.P."/>
            <person name="Kaster A.-K."/>
            <person name="Ovreas L."/>
            <person name="Rohde M."/>
            <person name="Galperin M.Y."/>
            <person name="Jogler C."/>
        </authorList>
    </citation>
    <scope>NUCLEOTIDE SEQUENCE [LARGE SCALE GENOMIC DNA]</scope>
    <source>
        <strain evidence="3">Pan97</strain>
    </source>
</reference>
<dbReference type="KEGG" id="bvo:Pan97_39790"/>
<feature type="region of interest" description="Disordered" evidence="1">
    <location>
        <begin position="133"/>
        <end position="154"/>
    </location>
</feature>